<dbReference type="EMBL" id="ACPB03018417">
    <property type="status" value="NOT_ANNOTATED_CDS"/>
    <property type="molecule type" value="Genomic_DNA"/>
</dbReference>
<evidence type="ECO:0000313" key="1">
    <source>
        <dbReference type="EnsemblMetazoa" id="RPRC006798-PA"/>
    </source>
</evidence>
<evidence type="ECO:0000313" key="2">
    <source>
        <dbReference type="Proteomes" id="UP000015103"/>
    </source>
</evidence>
<dbReference type="HOGENOM" id="CLU_624558_0_0_1"/>
<dbReference type="Gene3D" id="1.20.1280.50">
    <property type="match status" value="1"/>
</dbReference>
<proteinExistence type="predicted"/>
<reference evidence="1" key="1">
    <citation type="submission" date="2015-05" db="UniProtKB">
        <authorList>
            <consortium name="EnsemblMetazoa"/>
        </authorList>
    </citation>
    <scope>IDENTIFICATION</scope>
</reference>
<dbReference type="EMBL" id="ACPB03018418">
    <property type="status" value="NOT_ANNOTATED_CDS"/>
    <property type="molecule type" value="Genomic_DNA"/>
</dbReference>
<dbReference type="PROSITE" id="PS50181">
    <property type="entry name" value="FBOX"/>
    <property type="match status" value="1"/>
</dbReference>
<dbReference type="InterPro" id="IPR036047">
    <property type="entry name" value="F-box-like_dom_sf"/>
</dbReference>
<dbReference type="EnsemblMetazoa" id="RPRC006798-RA">
    <property type="protein sequence ID" value="RPRC006798-PA"/>
    <property type="gene ID" value="RPRC006798"/>
</dbReference>
<dbReference type="AlphaFoldDB" id="T1HRX8"/>
<dbReference type="Pfam" id="PF12937">
    <property type="entry name" value="F-box-like"/>
    <property type="match status" value="1"/>
</dbReference>
<dbReference type="InParanoid" id="T1HRX8"/>
<dbReference type="VEuPathDB" id="VectorBase:RPRC006798"/>
<accession>T1HRX8</accession>
<name>T1HRX8_RHOPR</name>
<dbReference type="SUPFAM" id="SSF81383">
    <property type="entry name" value="F-box domain"/>
    <property type="match status" value="1"/>
</dbReference>
<dbReference type="Proteomes" id="UP000015103">
    <property type="component" value="Unassembled WGS sequence"/>
</dbReference>
<keyword evidence="2" id="KW-1185">Reference proteome</keyword>
<organism evidence="1 2">
    <name type="scientific">Rhodnius prolixus</name>
    <name type="common">Triatomid bug</name>
    <dbReference type="NCBI Taxonomy" id="13249"/>
    <lineage>
        <taxon>Eukaryota</taxon>
        <taxon>Metazoa</taxon>
        <taxon>Ecdysozoa</taxon>
        <taxon>Arthropoda</taxon>
        <taxon>Hexapoda</taxon>
        <taxon>Insecta</taxon>
        <taxon>Pterygota</taxon>
        <taxon>Neoptera</taxon>
        <taxon>Paraneoptera</taxon>
        <taxon>Hemiptera</taxon>
        <taxon>Heteroptera</taxon>
        <taxon>Panheteroptera</taxon>
        <taxon>Cimicomorpha</taxon>
        <taxon>Reduviidae</taxon>
        <taxon>Triatominae</taxon>
        <taxon>Rhodnius</taxon>
    </lineage>
</organism>
<sequence length="425" mass="50281">MDFLSTNEDVMEIIFSFMSLKELLKCSSICKSWYYQTNRNSLWKRVCIQEQIQPEEWNWDAVDDEWKLGAPCDWKKCLMNFKKTIYNWKRNDYRRFFLEGSKVHTVANDRSTSDTLLVENAAGLDMYKIRNCNIIFFQRLYLKDVHIHWVTFNNNYVIVRFDCGFIVFKLQNGNYKEDYFIYNELGAIKCTNEEVVIRTRHTFSAGKRCIFSQNPFYCLLGNVLYFQFDSYCFPAHHSNDARVIHVWNLQQRKYLLKINCGSNNNYDRYYAYISNSEGTAVSAYNSFCEVCFTVKLDGIIYKLNVNETRLIIFEGPKTYSPPPPKTYNVLFCNKHTGEKELPTQKLVVNEGYILFENFSDILFMVNHRQVIAHKIYNRSIIWQKPVPHFLYVLKMILPRENGLMIFLRERITSGLASTASVFLDP</sequence>
<dbReference type="InterPro" id="IPR001810">
    <property type="entry name" value="F-box_dom"/>
</dbReference>
<protein>
    <submittedName>
        <fullName evidence="1">F-box domain-containing protein</fullName>
    </submittedName>
</protein>